<protein>
    <recommendedName>
        <fullName evidence="5">Ig-like domain-containing protein</fullName>
    </recommendedName>
</protein>
<gene>
    <name evidence="3" type="ORF">ISG29_08860</name>
</gene>
<feature type="compositionally biased region" description="Polar residues" evidence="1">
    <location>
        <begin position="74"/>
        <end position="87"/>
    </location>
</feature>
<evidence type="ECO:0000256" key="1">
    <source>
        <dbReference type="SAM" id="MobiDB-lite"/>
    </source>
</evidence>
<name>A0A930UX88_9ACTN</name>
<feature type="signal peptide" evidence="2">
    <location>
        <begin position="1"/>
        <end position="26"/>
    </location>
</feature>
<feature type="region of interest" description="Disordered" evidence="1">
    <location>
        <begin position="27"/>
        <end position="87"/>
    </location>
</feature>
<dbReference type="Proteomes" id="UP000656804">
    <property type="component" value="Unassembled WGS sequence"/>
</dbReference>
<sequence length="217" mass="22819">MNNSFRRVRAGALIGALGLSSTLLTACSDSSTTADPTPPSSATPTSPSVSTSAPTESTEPTEPASSKPPAERTAATTSNAADAGNSCTELPARTQLIAWEVLRVSTPITVTSLEPQGTGVKVTGTLLSPAPVKVPTTTGAWQGTAPPKRTQKYLGWADRKPLTDRVIEPGRYYWYARATVTTPARVDSVDLTYTREDTGAEETISSRFDEIARASCS</sequence>
<dbReference type="EMBL" id="JADIVZ010000003">
    <property type="protein sequence ID" value="MBF4161801.1"/>
    <property type="molecule type" value="Genomic_DNA"/>
</dbReference>
<keyword evidence="2" id="KW-0732">Signal</keyword>
<organism evidence="3 4">
    <name type="scientific">Nocardioides acrostichi</name>
    <dbReference type="NCBI Taxonomy" id="2784339"/>
    <lineage>
        <taxon>Bacteria</taxon>
        <taxon>Bacillati</taxon>
        <taxon>Actinomycetota</taxon>
        <taxon>Actinomycetes</taxon>
        <taxon>Propionibacteriales</taxon>
        <taxon>Nocardioidaceae</taxon>
        <taxon>Nocardioides</taxon>
    </lineage>
</organism>
<comment type="caution">
    <text evidence="3">The sequence shown here is derived from an EMBL/GenBank/DDBJ whole genome shotgun (WGS) entry which is preliminary data.</text>
</comment>
<keyword evidence="4" id="KW-1185">Reference proteome</keyword>
<evidence type="ECO:0000313" key="4">
    <source>
        <dbReference type="Proteomes" id="UP000656804"/>
    </source>
</evidence>
<dbReference type="RefSeq" id="WP_194503056.1">
    <property type="nucleotide sequence ID" value="NZ_JADIVZ010000003.1"/>
</dbReference>
<evidence type="ECO:0008006" key="5">
    <source>
        <dbReference type="Google" id="ProtNLM"/>
    </source>
</evidence>
<accession>A0A930UX88</accession>
<reference evidence="3" key="1">
    <citation type="submission" date="2020-11" db="EMBL/GenBank/DDBJ databases">
        <title>Nocardioides sp. CBS4Y-1, whole genome shotgun sequence.</title>
        <authorList>
            <person name="Tuo L."/>
        </authorList>
    </citation>
    <scope>NUCLEOTIDE SEQUENCE</scope>
    <source>
        <strain evidence="3">CBS4Y-1</strain>
    </source>
</reference>
<proteinExistence type="predicted"/>
<dbReference type="PROSITE" id="PS51257">
    <property type="entry name" value="PROKAR_LIPOPROTEIN"/>
    <property type="match status" value="1"/>
</dbReference>
<dbReference type="AlphaFoldDB" id="A0A930UX88"/>
<evidence type="ECO:0000256" key="2">
    <source>
        <dbReference type="SAM" id="SignalP"/>
    </source>
</evidence>
<feature type="chain" id="PRO_5039387647" description="Ig-like domain-containing protein" evidence="2">
    <location>
        <begin position="27"/>
        <end position="217"/>
    </location>
</feature>
<evidence type="ECO:0000313" key="3">
    <source>
        <dbReference type="EMBL" id="MBF4161801.1"/>
    </source>
</evidence>
<feature type="compositionally biased region" description="Low complexity" evidence="1">
    <location>
        <begin position="42"/>
        <end position="68"/>
    </location>
</feature>